<sequence length="163" mass="18001">MKVFTLIFTFSIIVDLLQATPTLITRHTIQTNQSSTLNSVEGEGCNYKITIETSCYSPPSTTDQIDLLFADAHGTEVLVPRLDSIASGMFDQCTTSIFNITAKVCIDKICKVFVYRRGSNGWIPKTITVNDYMHPPLAVYLNASIPNDGLGYGRNLCKLPSNK</sequence>
<organism evidence="2 3">
    <name type="scientific">Cicer arietinum</name>
    <name type="common">Chickpea</name>
    <name type="synonym">Garbanzo</name>
    <dbReference type="NCBI Taxonomy" id="3827"/>
    <lineage>
        <taxon>Eukaryota</taxon>
        <taxon>Viridiplantae</taxon>
        <taxon>Streptophyta</taxon>
        <taxon>Embryophyta</taxon>
        <taxon>Tracheophyta</taxon>
        <taxon>Spermatophyta</taxon>
        <taxon>Magnoliopsida</taxon>
        <taxon>eudicotyledons</taxon>
        <taxon>Gunneridae</taxon>
        <taxon>Pentapetalae</taxon>
        <taxon>rosids</taxon>
        <taxon>fabids</taxon>
        <taxon>Fabales</taxon>
        <taxon>Fabaceae</taxon>
        <taxon>Papilionoideae</taxon>
        <taxon>50 kb inversion clade</taxon>
        <taxon>NPAAA clade</taxon>
        <taxon>Hologalegina</taxon>
        <taxon>IRL clade</taxon>
        <taxon>Cicereae</taxon>
        <taxon>Cicer</taxon>
    </lineage>
</organism>
<dbReference type="SUPFAM" id="SSF49723">
    <property type="entry name" value="Lipase/lipooxygenase domain (PLAT/LH2 domain)"/>
    <property type="match status" value="1"/>
</dbReference>
<dbReference type="InterPro" id="IPR010417">
    <property type="entry name" value="Embryo-specific_ATS3"/>
</dbReference>
<dbReference type="RefSeq" id="XP_012571213.1">
    <property type="nucleotide sequence ID" value="XM_012715759.2"/>
</dbReference>
<keyword evidence="1" id="KW-0732">Signal</keyword>
<dbReference type="KEGG" id="cam:105852129"/>
<dbReference type="OrthoDB" id="817978at2759"/>
<accession>A0A1S3E725</accession>
<dbReference type="AlphaFoldDB" id="A0A1S3E725"/>
<evidence type="ECO:0000313" key="3">
    <source>
        <dbReference type="RefSeq" id="XP_012571213.1"/>
    </source>
</evidence>
<reference evidence="2" key="1">
    <citation type="journal article" date="2013" name="Nat. Biotechnol.">
        <title>Draft genome sequence of chickpea (Cicer arietinum) provides a resource for trait improvement.</title>
        <authorList>
            <person name="Varshney R.K."/>
            <person name="Song C."/>
            <person name="Saxena R.K."/>
            <person name="Azam S."/>
            <person name="Yu S."/>
            <person name="Sharpe A.G."/>
            <person name="Cannon S."/>
            <person name="Baek J."/>
            <person name="Rosen B.D."/>
            <person name="Tar'an B."/>
            <person name="Millan T."/>
            <person name="Zhang X."/>
            <person name="Ramsay L.D."/>
            <person name="Iwata A."/>
            <person name="Wang Y."/>
            <person name="Nelson W."/>
            <person name="Farmer A.D."/>
            <person name="Gaur P.M."/>
            <person name="Soderlund C."/>
            <person name="Penmetsa R.V."/>
            <person name="Xu C."/>
            <person name="Bharti A.K."/>
            <person name="He W."/>
            <person name="Winter P."/>
            <person name="Zhao S."/>
            <person name="Hane J.K."/>
            <person name="Carrasquilla-Garcia N."/>
            <person name="Condie J.A."/>
            <person name="Upadhyaya H.D."/>
            <person name="Luo M.C."/>
            <person name="Thudi M."/>
            <person name="Gowda C.L."/>
            <person name="Singh N.P."/>
            <person name="Lichtenzveig J."/>
            <person name="Gali K.K."/>
            <person name="Rubio J."/>
            <person name="Nadarajan N."/>
            <person name="Dolezel J."/>
            <person name="Bansal K.C."/>
            <person name="Xu X."/>
            <person name="Edwards D."/>
            <person name="Zhang G."/>
            <person name="Kahl G."/>
            <person name="Gil J."/>
            <person name="Singh K.B."/>
            <person name="Datta S.K."/>
            <person name="Jackson S.A."/>
            <person name="Wang J."/>
            <person name="Cook D.R."/>
        </authorList>
    </citation>
    <scope>NUCLEOTIDE SEQUENCE [LARGE SCALE GENOMIC DNA]</scope>
    <source>
        <strain evidence="2">cv. CDC Frontier</strain>
    </source>
</reference>
<protein>
    <submittedName>
        <fullName evidence="3">Embryo-specific protein ATS3B-like</fullName>
    </submittedName>
</protein>
<dbReference type="InterPro" id="IPR036392">
    <property type="entry name" value="PLAT/LH2_dom_sf"/>
</dbReference>
<dbReference type="Pfam" id="PF06232">
    <property type="entry name" value="ATS3"/>
    <property type="match status" value="1"/>
</dbReference>
<evidence type="ECO:0000313" key="2">
    <source>
        <dbReference type="Proteomes" id="UP000087171"/>
    </source>
</evidence>
<dbReference type="Proteomes" id="UP000087171">
    <property type="component" value="Chromosome Ca1"/>
</dbReference>
<name>A0A1S3E725_CICAR</name>
<proteinExistence type="predicted"/>
<dbReference type="STRING" id="3827.A0A1S3E725"/>
<dbReference type="PANTHER" id="PTHR31718:SF31">
    <property type="entry name" value="OS01G0172800 PROTEIN"/>
    <property type="match status" value="1"/>
</dbReference>
<evidence type="ECO:0000256" key="1">
    <source>
        <dbReference type="SAM" id="SignalP"/>
    </source>
</evidence>
<feature type="signal peptide" evidence="1">
    <location>
        <begin position="1"/>
        <end position="19"/>
    </location>
</feature>
<dbReference type="PANTHER" id="PTHR31718">
    <property type="entry name" value="PLAT DOMAIN-CONTAINING PROTEIN"/>
    <property type="match status" value="1"/>
</dbReference>
<keyword evidence="2" id="KW-1185">Reference proteome</keyword>
<gene>
    <name evidence="3" type="primary">LOC105852129</name>
</gene>
<dbReference type="GeneID" id="105852129"/>
<feature type="chain" id="PRO_5010233614" evidence="1">
    <location>
        <begin position="20"/>
        <end position="163"/>
    </location>
</feature>
<reference evidence="3" key="2">
    <citation type="submission" date="2025-08" db="UniProtKB">
        <authorList>
            <consortium name="RefSeq"/>
        </authorList>
    </citation>
    <scope>IDENTIFICATION</scope>
    <source>
        <tissue evidence="3">Etiolated seedlings</tissue>
    </source>
</reference>